<gene>
    <name evidence="1" type="ORF">BMR1_02g01965</name>
</gene>
<name>A0A1R4AAE5_BABMR</name>
<reference evidence="1 2" key="2">
    <citation type="journal article" date="2013" name="PLoS ONE">
        <title>Whole genome mapping and re-organization of the nuclear and mitochondrial genomes of Babesia microti isolates.</title>
        <authorList>
            <person name="Cornillot E."/>
            <person name="Dassouli A."/>
            <person name="Garg A."/>
            <person name="Pachikara N."/>
            <person name="Randazzo S."/>
            <person name="Depoix D."/>
            <person name="Carcy B."/>
            <person name="Delbecq S."/>
            <person name="Frutos R."/>
            <person name="Silva J.C."/>
            <person name="Sutton R."/>
            <person name="Krause P.J."/>
            <person name="Mamoun C.B."/>
        </authorList>
    </citation>
    <scope>NUCLEOTIDE SEQUENCE [LARGE SCALE GENOMIC DNA]</scope>
    <source>
        <strain evidence="1 2">RI</strain>
    </source>
</reference>
<dbReference type="AlphaFoldDB" id="A0A1R4AAE5"/>
<reference evidence="1 2" key="1">
    <citation type="journal article" date="2012" name="Nucleic Acids Res.">
        <title>Sequencing of the smallest Apicomplexan genome from the human pathogen Babesia microti.</title>
        <authorList>
            <person name="Cornillot E."/>
            <person name="Hadj-Kaddour K."/>
            <person name="Dassouli A."/>
            <person name="Noel B."/>
            <person name="Ranwez V."/>
            <person name="Vacherie B."/>
            <person name="Augagneur Y."/>
            <person name="Bres V."/>
            <person name="Duclos A."/>
            <person name="Randazzo S."/>
            <person name="Carcy B."/>
            <person name="Debierre-Grockiego F."/>
            <person name="Delbecq S."/>
            <person name="Moubri-Menage K."/>
            <person name="Shams-Eldin H."/>
            <person name="Usmani-Brown S."/>
            <person name="Bringaud F."/>
            <person name="Wincker P."/>
            <person name="Vivares C.P."/>
            <person name="Schwarz R.T."/>
            <person name="Schetters T.P."/>
            <person name="Krause P.J."/>
            <person name="Gorenflot A."/>
            <person name="Berry V."/>
            <person name="Barbe V."/>
            <person name="Ben Mamoun C."/>
        </authorList>
    </citation>
    <scope>NUCLEOTIDE SEQUENCE [LARGE SCALE GENOMIC DNA]</scope>
    <source>
        <strain evidence="1 2">RI</strain>
    </source>
</reference>
<evidence type="ECO:0000313" key="1">
    <source>
        <dbReference type="EMBL" id="SJK85955.1"/>
    </source>
</evidence>
<dbReference type="EMBL" id="FO082872">
    <property type="protein sequence ID" value="SJK85955.1"/>
    <property type="molecule type" value="Genomic_DNA"/>
</dbReference>
<dbReference type="GeneID" id="24424177"/>
<dbReference type="RefSeq" id="XP_012648160.2">
    <property type="nucleotide sequence ID" value="XM_012792706.2"/>
</dbReference>
<sequence>MYNYIGCKILQLTILKRLFGTLLSGKSVKQINYTEINRKRIRDRERLRIIDRMSIKDLPNTGPGYIPLPESIGAGSDTTHGLMHYTKILTNNNPPQAHIYRLINPLGYLKVSKLGTRSIATILSLYIRYHPTNHSSIKNVLKEIIRRFDELDTCELAHIAYSLSGVDKLKYDGLIENFTNRILLHRYWHFNFSELAKLLYFSTKQRNSILFDKCLLHVFDTEMDCSIPYSMINSAHLIAKSLESIDPQYLPNYYTLLESITNKCNDILCEFNDKLNDYLAKYIQNRSQNIVFDLSTNDIETLQLKHLMQYLRFCTDLGYRNVKYNTLLNEYIAKLLQITNPHKIVSTATAYGKVVRNFHQPIHAFIAYYHNNQLKKQYFPTVNDLIESILITKSNKVIANEYVKILNNLPKDISIRRILKANKQLLYDNFSLNEHVSKLLTVDDINTELLGESNYYGYYQLAKSNGINVSTFNRNIIAFKDEDLESLVNEINQNMKNDGDYRFAIRRKDTIYNQCLSVIVSNEVDVEKNIDTLSAILTVANEISWSFTMSQSRHLLYVVLDNLNKFNKSPILVKSCFYRLYNTILLAQLPLFRLHHQTYQLSLLYKLIQHDQCIRESIKDLGLEFFNYTNFTISRNKWQPIGPLVAANWFAKLSDLDSDSVDVDYGLGAYRKVEILGHPLKNHGLDILFSKSFDLLNKNYSNNDFTRFISDKPEIIKLVIEGTLKYI</sequence>
<proteinExistence type="predicted"/>
<dbReference type="VEuPathDB" id="PiroplasmaDB:BMR1_02g01965"/>
<evidence type="ECO:0000313" key="2">
    <source>
        <dbReference type="Proteomes" id="UP000002899"/>
    </source>
</evidence>
<dbReference type="KEGG" id="bmic:BMR1_02g01965"/>
<accession>A0A1R4AAE5</accession>
<reference evidence="1 2" key="3">
    <citation type="journal article" date="2016" name="Sci. Rep.">
        <title>Genome-wide diversity and gene expression profiling of Babesia microti isolates identify polymorphic genes that mediate host-pathogen interactions.</title>
        <authorList>
            <person name="Silva J.C."/>
            <person name="Cornillot E."/>
            <person name="McCracken C."/>
            <person name="Usmani-Brown S."/>
            <person name="Dwivedi A."/>
            <person name="Ifeonu O.O."/>
            <person name="Crabtree J."/>
            <person name="Gotia H.T."/>
            <person name="Virji A.Z."/>
            <person name="Reynes C."/>
            <person name="Colinge J."/>
            <person name="Kumar V."/>
            <person name="Lawres L."/>
            <person name="Pazzi J.E."/>
            <person name="Pablo J.V."/>
            <person name="Hung C."/>
            <person name="Brancato J."/>
            <person name="Kumari P."/>
            <person name="Orvis J."/>
            <person name="Tretina K."/>
            <person name="Chibucos M."/>
            <person name="Ott S."/>
            <person name="Sadzewicz L."/>
            <person name="Sengamalay N."/>
            <person name="Shetty A.C."/>
            <person name="Su Q."/>
            <person name="Tallon L."/>
            <person name="Fraser C.M."/>
            <person name="Frutos R."/>
            <person name="Molina D.M."/>
            <person name="Krause P.J."/>
            <person name="Ben Mamoun C."/>
        </authorList>
    </citation>
    <scope>NUCLEOTIDE SEQUENCE [LARGE SCALE GENOMIC DNA]</scope>
    <source>
        <strain evidence="1 2">RI</strain>
    </source>
</reference>
<protein>
    <submittedName>
        <fullName evidence="1">Uncharacterized protein</fullName>
    </submittedName>
</protein>
<dbReference type="Proteomes" id="UP000002899">
    <property type="component" value="Chromosome II"/>
</dbReference>
<keyword evidence="2" id="KW-1185">Reference proteome</keyword>
<organism evidence="1 2">
    <name type="scientific">Babesia microti (strain RI)</name>
    <dbReference type="NCBI Taxonomy" id="1133968"/>
    <lineage>
        <taxon>Eukaryota</taxon>
        <taxon>Sar</taxon>
        <taxon>Alveolata</taxon>
        <taxon>Apicomplexa</taxon>
        <taxon>Aconoidasida</taxon>
        <taxon>Piroplasmida</taxon>
        <taxon>Babesiidae</taxon>
        <taxon>Babesia</taxon>
    </lineage>
</organism>